<dbReference type="AlphaFoldDB" id="A0A151RWT0"/>
<feature type="compositionally biased region" description="Basic residues" evidence="1">
    <location>
        <begin position="25"/>
        <end position="34"/>
    </location>
</feature>
<reference evidence="2" key="1">
    <citation type="journal article" date="2012" name="Nat. Biotechnol.">
        <title>Draft genome sequence of pigeonpea (Cajanus cajan), an orphan legume crop of resource-poor farmers.</title>
        <authorList>
            <person name="Varshney R.K."/>
            <person name="Chen W."/>
            <person name="Li Y."/>
            <person name="Bharti A.K."/>
            <person name="Saxena R.K."/>
            <person name="Schlueter J.A."/>
            <person name="Donoghue M.T."/>
            <person name="Azam S."/>
            <person name="Fan G."/>
            <person name="Whaley A.M."/>
            <person name="Farmer A.D."/>
            <person name="Sheridan J."/>
            <person name="Iwata A."/>
            <person name="Tuteja R."/>
            <person name="Penmetsa R.V."/>
            <person name="Wu W."/>
            <person name="Upadhyaya H.D."/>
            <person name="Yang S.P."/>
            <person name="Shah T."/>
            <person name="Saxena K.B."/>
            <person name="Michael T."/>
            <person name="McCombie W.R."/>
            <person name="Yang B."/>
            <person name="Zhang G."/>
            <person name="Yang H."/>
            <person name="Wang J."/>
            <person name="Spillane C."/>
            <person name="Cook D.R."/>
            <person name="May G.D."/>
            <person name="Xu X."/>
            <person name="Jackson S.A."/>
        </authorList>
    </citation>
    <scope>NUCLEOTIDE SEQUENCE [LARGE SCALE GENOMIC DNA]</scope>
</reference>
<proteinExistence type="predicted"/>
<sequence>MKSDDHQALQAQTSKRGCYNSKGNFRGRGRRRGFRGSFEKKIIKVQTKERLNKINQKTQIEEGVSVIGEEERKR</sequence>
<dbReference type="Gramene" id="C.cajan_31568.t">
    <property type="protein sequence ID" value="C.cajan_31568.t.cds1"/>
    <property type="gene ID" value="C.cajan_31568"/>
</dbReference>
<feature type="region of interest" description="Disordered" evidence="1">
    <location>
        <begin position="1"/>
        <end position="35"/>
    </location>
</feature>
<accession>A0A151RWT0</accession>
<dbReference type="Proteomes" id="UP000075243">
    <property type="component" value="Unassembled WGS sequence"/>
</dbReference>
<evidence type="ECO:0000313" key="3">
    <source>
        <dbReference type="Proteomes" id="UP000075243"/>
    </source>
</evidence>
<organism evidence="2 3">
    <name type="scientific">Cajanus cajan</name>
    <name type="common">Pigeon pea</name>
    <name type="synonym">Cajanus indicus</name>
    <dbReference type="NCBI Taxonomy" id="3821"/>
    <lineage>
        <taxon>Eukaryota</taxon>
        <taxon>Viridiplantae</taxon>
        <taxon>Streptophyta</taxon>
        <taxon>Embryophyta</taxon>
        <taxon>Tracheophyta</taxon>
        <taxon>Spermatophyta</taxon>
        <taxon>Magnoliopsida</taxon>
        <taxon>eudicotyledons</taxon>
        <taxon>Gunneridae</taxon>
        <taxon>Pentapetalae</taxon>
        <taxon>rosids</taxon>
        <taxon>fabids</taxon>
        <taxon>Fabales</taxon>
        <taxon>Fabaceae</taxon>
        <taxon>Papilionoideae</taxon>
        <taxon>50 kb inversion clade</taxon>
        <taxon>NPAAA clade</taxon>
        <taxon>indigoferoid/millettioid clade</taxon>
        <taxon>Phaseoleae</taxon>
        <taxon>Cajanus</taxon>
    </lineage>
</organism>
<dbReference type="EMBL" id="KQ483540">
    <property type="protein sequence ID" value="KYP47013.1"/>
    <property type="molecule type" value="Genomic_DNA"/>
</dbReference>
<name>A0A151RWT0_CAJCA</name>
<evidence type="ECO:0000313" key="2">
    <source>
        <dbReference type="EMBL" id="KYP47013.1"/>
    </source>
</evidence>
<evidence type="ECO:0000256" key="1">
    <source>
        <dbReference type="SAM" id="MobiDB-lite"/>
    </source>
</evidence>
<gene>
    <name evidence="2" type="ORF">KK1_031382</name>
</gene>
<keyword evidence="3" id="KW-1185">Reference proteome</keyword>
<protein>
    <submittedName>
        <fullName evidence="2">Uncharacterized protein</fullName>
    </submittedName>
</protein>